<dbReference type="NCBIfam" id="NF045579">
    <property type="entry name" value="rhamnoside_JR"/>
    <property type="match status" value="1"/>
</dbReference>
<dbReference type="AlphaFoldDB" id="A0A1R1F452"/>
<keyword evidence="2" id="KW-1185">Reference proteome</keyword>
<dbReference type="STRING" id="297318.BK138_09980"/>
<proteinExistence type="predicted"/>
<comment type="caution">
    <text evidence="1">The sequence shown here is derived from an EMBL/GenBank/DDBJ whole genome shotgun (WGS) entry which is preliminary data.</text>
</comment>
<accession>A0A1R1F452</accession>
<evidence type="ECO:0000313" key="2">
    <source>
        <dbReference type="Proteomes" id="UP000187172"/>
    </source>
</evidence>
<dbReference type="InterPro" id="IPR053161">
    <property type="entry name" value="Ulvan_degrading_GH"/>
</dbReference>
<evidence type="ECO:0000313" key="1">
    <source>
        <dbReference type="EMBL" id="OMF58800.1"/>
    </source>
</evidence>
<dbReference type="PANTHER" id="PTHR36848">
    <property type="entry name" value="DNA-BINDING PROTEIN (PUTATIVE SECRETED PROTEIN)-RELATED"/>
    <property type="match status" value="1"/>
</dbReference>
<sequence length="832" mass="92960">MTEIENLKQQFADPPAEFSPIPFWFWNDALSEEEIICQIHDFHAKEVAGFVIHPRMGMPREIPYLSEKYMDLVETAVSEAADLGMRVILYDEGMYPSGSACGLVVQQNPALASRGLRLQEITCDKGSGPVRVPISLSPGETLVSAQAVIKPSAGEVQLGTALMLECENDGVSFTPPAQGNWSVLLFIETPSQGTIRGVHPGQDDGEPDAPLAADLLNPDAVRTFITITHERYYQRLHRYFGTTVFAFFTDEPDLLGRGHIRGLKPWTNGFLNELIENGFREQDLPALWFETGDSAASVREAYETAVRNRLGRTYYKQIADWCEAHGISLTGHPAGSDDIGLLEHFHIPGQDVVWRYIAPEDGKSLTGVHSTMGKCSSDAARHRGRRRNLNECFGVCGIEGGWSLTADNMKWYLDWLFVRGVNLISPHAFYYSIRGERRDERPPDVGPHNIWWPEYGRFARYIKRMSWMMTGGVNGTEVAVLAGAKHLPWQIVKPLYEQQIEFNYLEESLLNTSCELEDGTIAIAGYRYKALLIEDSLRLAPSSLQFLRTFADQGGVIIEWSPEGKDSAHISQIAVSRIEEVPEALGRRLGLKHRLEPAAEAIRISRVLKNDICFYVIVNEGEEGYEGALRINHTGAAEYWRPWTGECEAARTVRKEDGQVVDLRIERRECIIVAVNPASDDQGTGFTGEPAKSKRDGDVSVEDLSEGWQVVDGPWTGELSSLSSWTHWEGMDRFSGTVVYERSLELADPSAWAELLLDLGDAHEFVQLEVNGRKAGVRMWKPYVFDLTESGLLSETNRLRVSVTNSLANRYDGKSFPSGLIGPVQLMKVPHP</sequence>
<dbReference type="InterPro" id="IPR008979">
    <property type="entry name" value="Galactose-bd-like_sf"/>
</dbReference>
<dbReference type="PANTHER" id="PTHR36848:SF2">
    <property type="entry name" value="SECRETED PROTEIN"/>
    <property type="match status" value="1"/>
</dbReference>
<evidence type="ECO:0008006" key="3">
    <source>
        <dbReference type="Google" id="ProtNLM"/>
    </source>
</evidence>
<dbReference type="RefSeq" id="WP_076168914.1">
    <property type="nucleotide sequence ID" value="NZ_MRTP01000001.1"/>
</dbReference>
<protein>
    <recommendedName>
        <fullName evidence="3">Glycosyl hydrolases family 2 sugar binding domain-containing protein</fullName>
    </recommendedName>
</protein>
<dbReference type="Gene3D" id="2.60.120.260">
    <property type="entry name" value="Galactose-binding domain-like"/>
    <property type="match status" value="1"/>
</dbReference>
<reference evidence="1 2" key="1">
    <citation type="submission" date="2016-11" db="EMBL/GenBank/DDBJ databases">
        <title>Paenibacillus species isolates.</title>
        <authorList>
            <person name="Beno S.M."/>
        </authorList>
    </citation>
    <scope>NUCLEOTIDE SEQUENCE [LARGE SCALE GENOMIC DNA]</scope>
    <source>
        <strain evidence="1 2">FSL R5-0378</strain>
    </source>
</reference>
<name>A0A1R1F452_9BACL</name>
<gene>
    <name evidence="1" type="ORF">BK138_09980</name>
</gene>
<dbReference type="Pfam" id="PF17132">
    <property type="entry name" value="Glyco_hydro_106"/>
    <property type="match status" value="1"/>
</dbReference>
<dbReference type="SUPFAM" id="SSF49785">
    <property type="entry name" value="Galactose-binding domain-like"/>
    <property type="match status" value="1"/>
</dbReference>
<organism evidence="1 2">
    <name type="scientific">Paenibacillus rhizosphaerae</name>
    <dbReference type="NCBI Taxonomy" id="297318"/>
    <lineage>
        <taxon>Bacteria</taxon>
        <taxon>Bacillati</taxon>
        <taxon>Bacillota</taxon>
        <taxon>Bacilli</taxon>
        <taxon>Bacillales</taxon>
        <taxon>Paenibacillaceae</taxon>
        <taxon>Paenibacillus</taxon>
    </lineage>
</organism>
<dbReference type="EMBL" id="MRTP01000001">
    <property type="protein sequence ID" value="OMF58800.1"/>
    <property type="molecule type" value="Genomic_DNA"/>
</dbReference>
<dbReference type="Proteomes" id="UP000187172">
    <property type="component" value="Unassembled WGS sequence"/>
</dbReference>